<gene>
    <name evidence="1" type="ORF">VOLCADRAFT_88631</name>
</gene>
<protein>
    <submittedName>
        <fullName evidence="1">Uncharacterized protein</fullName>
    </submittedName>
</protein>
<dbReference type="InParanoid" id="D8TPI6"/>
<sequence>MAVTPTTRPIYDRAYPPLKRFSWPWRLLATYTSFLAWLASTPWLVVRSVAPANFKDNLDDLERSFFNVATPIVTFVQDTTNKIFATLDSTVCVGVVVGTDWAINTATHVYQHNLKGFEHTFENLLLNLEQRVRILKNEGLNGIPKAVSFDVSVPLVQKTPLANTPIAEKLS</sequence>
<dbReference type="Proteomes" id="UP000001058">
    <property type="component" value="Unassembled WGS sequence"/>
</dbReference>
<proteinExistence type="predicted"/>
<dbReference type="KEGG" id="vcn:VOLCADRAFT_88631"/>
<dbReference type="EMBL" id="GL378330">
    <property type="protein sequence ID" value="EFJ50773.1"/>
    <property type="molecule type" value="Genomic_DNA"/>
</dbReference>
<evidence type="ECO:0000313" key="2">
    <source>
        <dbReference type="Proteomes" id="UP000001058"/>
    </source>
</evidence>
<dbReference type="AlphaFoldDB" id="D8TPI6"/>
<reference evidence="1 2" key="1">
    <citation type="journal article" date="2010" name="Science">
        <title>Genomic analysis of organismal complexity in the multicellular green alga Volvox carteri.</title>
        <authorList>
            <person name="Prochnik S.E."/>
            <person name="Umen J."/>
            <person name="Nedelcu A.M."/>
            <person name="Hallmann A."/>
            <person name="Miller S.M."/>
            <person name="Nishii I."/>
            <person name="Ferris P."/>
            <person name="Kuo A."/>
            <person name="Mitros T."/>
            <person name="Fritz-Laylin L.K."/>
            <person name="Hellsten U."/>
            <person name="Chapman J."/>
            <person name="Simakov O."/>
            <person name="Rensing S.A."/>
            <person name="Terry A."/>
            <person name="Pangilinan J."/>
            <person name="Kapitonov V."/>
            <person name="Jurka J."/>
            <person name="Salamov A."/>
            <person name="Shapiro H."/>
            <person name="Schmutz J."/>
            <person name="Grimwood J."/>
            <person name="Lindquist E."/>
            <person name="Lucas S."/>
            <person name="Grigoriev I.V."/>
            <person name="Schmitt R."/>
            <person name="Kirk D."/>
            <person name="Rokhsar D.S."/>
        </authorList>
    </citation>
    <scope>NUCLEOTIDE SEQUENCE [LARGE SCALE GENOMIC DNA]</scope>
    <source>
        <strain evidence="2">f. Nagariensis / Eve</strain>
    </source>
</reference>
<name>D8TPI6_VOLCA</name>
<evidence type="ECO:0000313" key="1">
    <source>
        <dbReference type="EMBL" id="EFJ50773.1"/>
    </source>
</evidence>
<accession>D8TPI6</accession>
<dbReference type="OrthoDB" id="522597at2759"/>
<organism evidence="2">
    <name type="scientific">Volvox carteri f. nagariensis</name>
    <dbReference type="NCBI Taxonomy" id="3068"/>
    <lineage>
        <taxon>Eukaryota</taxon>
        <taxon>Viridiplantae</taxon>
        <taxon>Chlorophyta</taxon>
        <taxon>core chlorophytes</taxon>
        <taxon>Chlorophyceae</taxon>
        <taxon>CS clade</taxon>
        <taxon>Chlamydomonadales</taxon>
        <taxon>Volvocaceae</taxon>
        <taxon>Volvox</taxon>
    </lineage>
</organism>
<dbReference type="RefSeq" id="XP_002948366.1">
    <property type="nucleotide sequence ID" value="XM_002948320.1"/>
</dbReference>
<keyword evidence="2" id="KW-1185">Reference proteome</keyword>
<dbReference type="GeneID" id="9623984"/>